<feature type="region of interest" description="Disordered" evidence="2">
    <location>
        <begin position="121"/>
        <end position="140"/>
    </location>
</feature>
<accession>A0A1J7IQR1</accession>
<dbReference type="AlphaFoldDB" id="A0A1J7IQR1"/>
<keyword evidence="4" id="KW-1185">Reference proteome</keyword>
<dbReference type="GO" id="GO:0005829">
    <property type="term" value="C:cytosol"/>
    <property type="evidence" value="ECO:0007669"/>
    <property type="project" value="TreeGrafter"/>
</dbReference>
<evidence type="ECO:0008006" key="5">
    <source>
        <dbReference type="Google" id="ProtNLM"/>
    </source>
</evidence>
<dbReference type="OrthoDB" id="4489171at2759"/>
<reference evidence="3 4" key="1">
    <citation type="submission" date="2016-10" db="EMBL/GenBank/DDBJ databases">
        <title>Draft genome sequence of Coniochaeta ligniaria NRRL30616, a lignocellulolytic fungus for bioabatement of inhibitors in plant biomass hydrolysates.</title>
        <authorList>
            <consortium name="DOE Joint Genome Institute"/>
            <person name="Jimenez D.J."/>
            <person name="Hector R.E."/>
            <person name="Riley R."/>
            <person name="Sun H."/>
            <person name="Grigoriev I.V."/>
            <person name="Van Elsas J.D."/>
            <person name="Nichols N.N."/>
        </authorList>
    </citation>
    <scope>NUCLEOTIDE SEQUENCE [LARGE SCALE GENOMIC DNA]</scope>
    <source>
        <strain evidence="3 4">NRRL 30616</strain>
    </source>
</reference>
<feature type="region of interest" description="Disordered" evidence="2">
    <location>
        <begin position="725"/>
        <end position="773"/>
    </location>
</feature>
<evidence type="ECO:0000256" key="1">
    <source>
        <dbReference type="SAM" id="Coils"/>
    </source>
</evidence>
<feature type="compositionally biased region" description="Polar residues" evidence="2">
    <location>
        <begin position="122"/>
        <end position="135"/>
    </location>
</feature>
<proteinExistence type="predicted"/>
<dbReference type="PANTHER" id="PTHR39597">
    <property type="entry name" value="UBA DOMAIN-CONTAINING PROTEIN RUP1"/>
    <property type="match status" value="1"/>
</dbReference>
<keyword evidence="1" id="KW-0175">Coiled coil</keyword>
<dbReference type="GO" id="GO:0016579">
    <property type="term" value="P:protein deubiquitination"/>
    <property type="evidence" value="ECO:0007669"/>
    <property type="project" value="TreeGrafter"/>
</dbReference>
<dbReference type="Proteomes" id="UP000182658">
    <property type="component" value="Unassembled WGS sequence"/>
</dbReference>
<feature type="coiled-coil region" evidence="1">
    <location>
        <begin position="559"/>
        <end position="586"/>
    </location>
</feature>
<evidence type="ECO:0000313" key="4">
    <source>
        <dbReference type="Proteomes" id="UP000182658"/>
    </source>
</evidence>
<sequence length="954" mass="105825">MAQPTEQDIDNVISFTDFTDRALIAAALKAKNNNLDQVVNEIFDDKTKFITTYGWDDNAFSAPREGTPNSQIPSFQIHHPDDGQVLQGVDPEYYQGQIGAPSRPPSRTNNRSPLSRLVEYTADNTTGNTLPPTSVEQEDAELQQAIAASVATSNMQSPQPQPQESGVADADTGLPHFGPANRTEYNQNEWAMITLNHDKPEPDPSRRKRESGVPAFLRCRSENAWETHRLGAILTILHAIPAARNALLRYGSPPPQSYGHNPEWWKGKAIVPPAVQATHEAGELTWGDESKPKWSEELHRLMAFLEATERSYGTADVLADTQPEGQLSSTDSERDFFDYLRSDPDNFEHVKSLITTCYLASVQDDESPFTQSDRFGMLDFPYSKEQLIMAESIYSLWDRTFFMDYRNWTGDENGAQCALITEQAEILTMRLTGDDGLPKPIEIPKVFYLDRYLASNRAEISKIQRQAHTLAKALIRAEKAERRVTVVVDPANGKEVNRIDLNKGAIAQIKKKRALVKQWALWRIHEEEKEQKGAEPQTLLPPDTPDDEIKWTEDEVKAIRFLEAKVLQLEDELARVEDEVAAIHRERDVVIKANREIERRLTVADEKLGITPQHAYTLRGVANSVDVFYVCLPAEQDLMVLDEPDSAKAQDQWWKLGYVANDDDPVKAEMTTFEKVLEEACGIGSKPILIYASDKAMGEEPVPLSDALQTFVRFDNHLFKKELAEEAPRDKKRGGFTSPASPSKRVNRRSSSVDSMATNAASAGDLDDDMRDAPFEAEEDPFSIGDGPVGAEALPDLIDASVPEAALSTQLYYGDEQPVAAETQSAPPEINGYKDSPAETASPSPVVAGREASARQMANVSLDEMVSRGLVKEHSQPVVPRPLKTFPLSPVPPPSAQRQTAAETKVPEMQERGGATSPFLLQGNGKPVSAMPVPSMMDMELDEKAHEDGSADDQ</sequence>
<protein>
    <recommendedName>
        <fullName evidence="5">Ubiquitin interaction domain-containing protein</fullName>
    </recommendedName>
</protein>
<feature type="region of interest" description="Disordered" evidence="2">
    <location>
        <begin position="873"/>
        <end position="933"/>
    </location>
</feature>
<dbReference type="InterPro" id="IPR003903">
    <property type="entry name" value="UIM_dom"/>
</dbReference>
<evidence type="ECO:0000313" key="3">
    <source>
        <dbReference type="EMBL" id="OIW29975.1"/>
    </source>
</evidence>
<feature type="region of interest" description="Disordered" evidence="2">
    <location>
        <begin position="820"/>
        <end position="853"/>
    </location>
</feature>
<name>A0A1J7IQR1_9PEZI</name>
<dbReference type="InterPro" id="IPR055335">
    <property type="entry name" value="Ucp6/RUP1"/>
</dbReference>
<gene>
    <name evidence="3" type="ORF">CONLIGDRAFT_353865</name>
</gene>
<dbReference type="PROSITE" id="PS50330">
    <property type="entry name" value="UIM"/>
    <property type="match status" value="1"/>
</dbReference>
<dbReference type="PANTHER" id="PTHR39597:SF1">
    <property type="entry name" value="UBA DOMAIN-CONTAINING PROTEIN RUP1"/>
    <property type="match status" value="1"/>
</dbReference>
<dbReference type="InParanoid" id="A0A1J7IQR1"/>
<feature type="compositionally biased region" description="Polar residues" evidence="2">
    <location>
        <begin position="749"/>
        <end position="761"/>
    </location>
</feature>
<feature type="compositionally biased region" description="Polar residues" evidence="2">
    <location>
        <begin position="150"/>
        <end position="164"/>
    </location>
</feature>
<organism evidence="3 4">
    <name type="scientific">Coniochaeta ligniaria NRRL 30616</name>
    <dbReference type="NCBI Taxonomy" id="1408157"/>
    <lineage>
        <taxon>Eukaryota</taxon>
        <taxon>Fungi</taxon>
        <taxon>Dikarya</taxon>
        <taxon>Ascomycota</taxon>
        <taxon>Pezizomycotina</taxon>
        <taxon>Sordariomycetes</taxon>
        <taxon>Sordariomycetidae</taxon>
        <taxon>Coniochaetales</taxon>
        <taxon>Coniochaetaceae</taxon>
        <taxon>Coniochaeta</taxon>
    </lineage>
</organism>
<dbReference type="EMBL" id="KV875097">
    <property type="protein sequence ID" value="OIW29975.1"/>
    <property type="molecule type" value="Genomic_DNA"/>
</dbReference>
<dbReference type="GO" id="GO:0005634">
    <property type="term" value="C:nucleus"/>
    <property type="evidence" value="ECO:0007669"/>
    <property type="project" value="TreeGrafter"/>
</dbReference>
<feature type="region of interest" description="Disordered" evidence="2">
    <location>
        <begin position="150"/>
        <end position="182"/>
    </location>
</feature>
<evidence type="ECO:0000256" key="2">
    <source>
        <dbReference type="SAM" id="MobiDB-lite"/>
    </source>
</evidence>